<feature type="domain" description="FACT complex subunit SPT16 N-terminal lobe" evidence="13">
    <location>
        <begin position="8"/>
        <end position="175"/>
    </location>
</feature>
<dbReference type="InterPro" id="IPR040258">
    <property type="entry name" value="Spt16"/>
</dbReference>
<organism evidence="16 17">
    <name type="scientific">Aulographum hederae CBS 113979</name>
    <dbReference type="NCBI Taxonomy" id="1176131"/>
    <lineage>
        <taxon>Eukaryota</taxon>
        <taxon>Fungi</taxon>
        <taxon>Dikarya</taxon>
        <taxon>Ascomycota</taxon>
        <taxon>Pezizomycotina</taxon>
        <taxon>Dothideomycetes</taxon>
        <taxon>Pleosporomycetidae</taxon>
        <taxon>Aulographales</taxon>
        <taxon>Aulographaceae</taxon>
    </lineage>
</organism>
<dbReference type="Pfam" id="PF14826">
    <property type="entry name" value="FACT-Spt16_Nlob"/>
    <property type="match status" value="1"/>
</dbReference>
<evidence type="ECO:0000313" key="16">
    <source>
        <dbReference type="EMBL" id="KAF1983849.1"/>
    </source>
</evidence>
<gene>
    <name evidence="16" type="ORF">K402DRAFT_435652</name>
</gene>
<dbReference type="GO" id="GO:0006260">
    <property type="term" value="P:DNA replication"/>
    <property type="evidence" value="ECO:0007669"/>
    <property type="project" value="UniProtKB-KW"/>
</dbReference>
<dbReference type="InterPro" id="IPR000994">
    <property type="entry name" value="Pept_M24"/>
</dbReference>
<protein>
    <recommendedName>
        <fullName evidence="10">FACT complex subunit</fullName>
    </recommendedName>
</protein>
<name>A0A6G1GSW5_9PEZI</name>
<keyword evidence="4 10" id="KW-0227">DNA damage</keyword>
<evidence type="ECO:0000256" key="3">
    <source>
        <dbReference type="ARBA" id="ARBA00022705"/>
    </source>
</evidence>
<keyword evidence="17" id="KW-1185">Reference proteome</keyword>
<keyword evidence="9 10" id="KW-0539">Nucleus</keyword>
<comment type="subunit">
    <text evidence="10">Component of the FACT complex.</text>
</comment>
<dbReference type="InterPro" id="IPR056595">
    <property type="entry name" value="Fact-SPT16_PH"/>
</dbReference>
<dbReference type="FunFam" id="3.90.230.10:FF:000005">
    <property type="entry name" value="FACT complex subunit spt16"/>
    <property type="match status" value="1"/>
</dbReference>
<dbReference type="SMART" id="SM01287">
    <property type="entry name" value="Rtt106"/>
    <property type="match status" value="1"/>
</dbReference>
<dbReference type="GO" id="GO:0006368">
    <property type="term" value="P:transcription elongation by RNA polymerase II"/>
    <property type="evidence" value="ECO:0007669"/>
    <property type="project" value="TreeGrafter"/>
</dbReference>
<dbReference type="PANTHER" id="PTHR13980">
    <property type="entry name" value="CDC68 RELATED"/>
    <property type="match status" value="1"/>
</dbReference>
<evidence type="ECO:0000313" key="17">
    <source>
        <dbReference type="Proteomes" id="UP000800041"/>
    </source>
</evidence>
<dbReference type="Pfam" id="PF24824">
    <property type="entry name" value="PH_SPT16"/>
    <property type="match status" value="1"/>
</dbReference>
<dbReference type="InterPro" id="IPR029148">
    <property type="entry name" value="FACT-SPT16_Nlobe"/>
</dbReference>
<evidence type="ECO:0000256" key="1">
    <source>
        <dbReference type="ARBA" id="ARBA00010779"/>
    </source>
</evidence>
<feature type="compositionally biased region" description="Basic and acidic residues" evidence="12">
    <location>
        <begin position="479"/>
        <end position="510"/>
    </location>
</feature>
<dbReference type="InterPro" id="IPR013953">
    <property type="entry name" value="FACT_SPT16_M"/>
</dbReference>
<dbReference type="SUPFAM" id="SSF55920">
    <property type="entry name" value="Creatinase/aminopeptidase"/>
    <property type="match status" value="1"/>
</dbReference>
<dbReference type="GO" id="GO:0031491">
    <property type="term" value="F:nucleosome binding"/>
    <property type="evidence" value="ECO:0007669"/>
    <property type="project" value="TreeGrafter"/>
</dbReference>
<keyword evidence="8 10" id="KW-0234">DNA repair</keyword>
<keyword evidence="2 10" id="KW-0158">Chromosome</keyword>
<dbReference type="InterPro" id="IPR011993">
    <property type="entry name" value="PH-like_dom_sf"/>
</dbReference>
<evidence type="ECO:0000259" key="15">
    <source>
        <dbReference type="SMART" id="SM01287"/>
    </source>
</evidence>
<dbReference type="GO" id="GO:0006281">
    <property type="term" value="P:DNA repair"/>
    <property type="evidence" value="ECO:0007669"/>
    <property type="project" value="UniProtKB-UniRule"/>
</dbReference>
<comment type="similarity">
    <text evidence="1 10">Belongs to the peptidase M24 family. SPT16 subfamily.</text>
</comment>
<dbReference type="EMBL" id="ML977172">
    <property type="protein sequence ID" value="KAF1983849.1"/>
    <property type="molecule type" value="Genomic_DNA"/>
</dbReference>
<evidence type="ECO:0000259" key="13">
    <source>
        <dbReference type="SMART" id="SM01285"/>
    </source>
</evidence>
<feature type="compositionally biased region" description="Acidic residues" evidence="12">
    <location>
        <begin position="950"/>
        <end position="1008"/>
    </location>
</feature>
<dbReference type="Gene3D" id="2.30.29.150">
    <property type="match status" value="1"/>
</dbReference>
<evidence type="ECO:0000256" key="5">
    <source>
        <dbReference type="ARBA" id="ARBA00023015"/>
    </source>
</evidence>
<evidence type="ECO:0000256" key="6">
    <source>
        <dbReference type="ARBA" id="ARBA00023054"/>
    </source>
</evidence>
<dbReference type="GO" id="GO:0010468">
    <property type="term" value="P:regulation of gene expression"/>
    <property type="evidence" value="ECO:0007669"/>
    <property type="project" value="UniProtKB-ARBA"/>
</dbReference>
<dbReference type="Pfam" id="PF08644">
    <property type="entry name" value="SPT16"/>
    <property type="match status" value="1"/>
</dbReference>
<feature type="coiled-coil region" evidence="11">
    <location>
        <begin position="629"/>
        <end position="656"/>
    </location>
</feature>
<feature type="domain" description="Histone chaperone RTT106/FACT complex subunit SPT16-like middle" evidence="15">
    <location>
        <begin position="826"/>
        <end position="916"/>
    </location>
</feature>
<dbReference type="InterPro" id="IPR029149">
    <property type="entry name" value="Creatin/AminoP/Spt16_N"/>
</dbReference>
<dbReference type="Gene3D" id="3.90.230.10">
    <property type="entry name" value="Creatinase/methionine aminopeptidase superfamily"/>
    <property type="match status" value="1"/>
</dbReference>
<sequence>MADDEIRIDSQAFQNRLNGFLSHWKAEKRSSDGELAGVGSIAICAGSNPRQDDRNSKNQRTAAFMMWILGYEFPTTLFVLTPESLTVITTKKKSQLLQPLKGGKVPVDILVRSKNAEENQKHFDKCLDIVKAGGKKVGVLAAEKDVAAGAVPDEWRQAFKGIEKDVEEVDITAPLSTAWAVKDEKELRVIRDASRASTGVLRQYFVEEIISVVDNERKITHKTLADKVMAKIDDDRFFKNLKIAESFDSVQLDWGLPPTVQSGGQYDLKFQSEPDEIYLHSGVIVAGLGLKYQTYGSAVARTYLIDPTKAQEANYKFLLSVYADVLGMLKDGAVCKDVYNKTLSAIKSKKPELASNFVRSIGFGIGTEMQDNVFSINSKNSRTLKDGMTLTITIGFTDLQNTPTPKDKRAATYALVIMDTIRISAGKEPVVFTKGASSDLETVSFFFNDDEEEEKPKSKPKKDSKIGAVAQKNITSKRLRSDRAAIDNSEREAERNKHQSELKSKKQSEGMERYRKGFGNLNGTEQKTFKRFDSYKRDNQFPGNVKNLAIVVDTKAATIILPIMGRPVPFHINTIKNASTTQEGGFTSLRINFLSPGQGVGRKDDQPFEDANAHFVRSLTFRSKDGNHMEDVTSQITDLKKELSRKELEKKQMEDVVEQDKLMTTKDRKPNVMDLVFMRPALDGKRVPGTLQIHQNGLRYVHGMGGTHVDVLFSNIKHLFFQPCEKTEMIVIIHAHLINPIMIGKKKTKDVQFYREATEMAFDETGNRQRRRRMGDEEEFQQEQEERKRRAELDRHFKSFAQKIEAASETVDQAVQVDIPVRALNFNGVHSRSSVTMQPTTDCLVQLSEPPFYVITLADIEIVHLERVQFGLKNFDMVFVFKDFTRPPSHINTIPVENLDSVKDWLDSVDIPFSEGPLNLNWAQIMKTITTDPHNFFEEGGWGFLGASDSENEDDEEEEESVFEISEEEMGSVVSSEDESDFGDDGDASADESEGSGSDDEEGEDWDELEKKARRKDREIGHDDDEEDRGKKRKR</sequence>
<dbReference type="FunFam" id="2.30.29.210:FF:000001">
    <property type="entry name" value="FACT complex subunit spt16"/>
    <property type="match status" value="1"/>
</dbReference>
<dbReference type="Proteomes" id="UP000800041">
    <property type="component" value="Unassembled WGS sequence"/>
</dbReference>
<evidence type="ECO:0000256" key="12">
    <source>
        <dbReference type="SAM" id="MobiDB-lite"/>
    </source>
</evidence>
<keyword evidence="3 10" id="KW-0235">DNA replication</keyword>
<keyword evidence="7 10" id="KW-0804">Transcription</keyword>
<reference evidence="16" key="1">
    <citation type="journal article" date="2020" name="Stud. Mycol.">
        <title>101 Dothideomycetes genomes: a test case for predicting lifestyles and emergence of pathogens.</title>
        <authorList>
            <person name="Haridas S."/>
            <person name="Albert R."/>
            <person name="Binder M."/>
            <person name="Bloem J."/>
            <person name="Labutti K."/>
            <person name="Salamov A."/>
            <person name="Andreopoulos B."/>
            <person name="Baker S."/>
            <person name="Barry K."/>
            <person name="Bills G."/>
            <person name="Bluhm B."/>
            <person name="Cannon C."/>
            <person name="Castanera R."/>
            <person name="Culley D."/>
            <person name="Daum C."/>
            <person name="Ezra D."/>
            <person name="Gonzalez J."/>
            <person name="Henrissat B."/>
            <person name="Kuo A."/>
            <person name="Liang C."/>
            <person name="Lipzen A."/>
            <person name="Lutzoni F."/>
            <person name="Magnuson J."/>
            <person name="Mondo S."/>
            <person name="Nolan M."/>
            <person name="Ohm R."/>
            <person name="Pangilinan J."/>
            <person name="Park H.-J."/>
            <person name="Ramirez L."/>
            <person name="Alfaro M."/>
            <person name="Sun H."/>
            <person name="Tritt A."/>
            <person name="Yoshinaga Y."/>
            <person name="Zwiers L.-H."/>
            <person name="Turgeon B."/>
            <person name="Goodwin S."/>
            <person name="Spatafora J."/>
            <person name="Crous P."/>
            <person name="Grigoriev I."/>
        </authorList>
    </citation>
    <scope>NUCLEOTIDE SEQUENCE</scope>
    <source>
        <strain evidence="16">CBS 113979</strain>
    </source>
</reference>
<dbReference type="Gene3D" id="2.30.29.30">
    <property type="entry name" value="Pleckstrin-homology domain (PH domain)/Phosphotyrosine-binding domain (PTB)"/>
    <property type="match status" value="1"/>
</dbReference>
<evidence type="ECO:0000256" key="10">
    <source>
        <dbReference type="RuleBase" id="RU367052"/>
    </source>
</evidence>
<dbReference type="SMART" id="SM01286">
    <property type="entry name" value="SPT16"/>
    <property type="match status" value="1"/>
</dbReference>
<evidence type="ECO:0000256" key="2">
    <source>
        <dbReference type="ARBA" id="ARBA00022454"/>
    </source>
</evidence>
<keyword evidence="6 11" id="KW-0175">Coiled coil</keyword>
<comment type="function">
    <text evidence="10">Component of the FACT complex, a general chromatin factor that acts to reorganize nucleosomes. The FACT complex is involved in multiple processes that require DNA as a template such as mRNA elongation, DNA replication and DNA repair. During transcription elongation the FACT complex acts as a histone chaperone that both destabilizes and restores nucleosomal structure. It facilitates the passage of RNA polymerase II and transcription by promoting the dissociation of one histone H2A-H2B dimer from the nucleosome, then subsequently promotes the reestablishment of the nucleosome following the passage of RNA polymerase II.</text>
</comment>
<accession>A0A6G1GSW5</accession>
<dbReference type="GO" id="GO:0035101">
    <property type="term" value="C:FACT complex"/>
    <property type="evidence" value="ECO:0007669"/>
    <property type="project" value="UniProtKB-UniRule"/>
</dbReference>
<comment type="subcellular location">
    <subcellularLocation>
        <location evidence="10">Nucleus</location>
    </subcellularLocation>
    <subcellularLocation>
        <location evidence="10">Chromosome</location>
    </subcellularLocation>
</comment>
<evidence type="ECO:0000256" key="4">
    <source>
        <dbReference type="ARBA" id="ARBA00022763"/>
    </source>
</evidence>
<dbReference type="Pfam" id="PF08512">
    <property type="entry name" value="Rttp106-like_middle"/>
    <property type="match status" value="1"/>
</dbReference>
<feature type="domain" description="FACT complex subunit SPT16 middle" evidence="14">
    <location>
        <begin position="550"/>
        <end position="700"/>
    </location>
</feature>
<proteinExistence type="inferred from homology"/>
<dbReference type="InterPro" id="IPR036005">
    <property type="entry name" value="Creatinase/aminopeptidase-like"/>
</dbReference>
<feature type="region of interest" description="Disordered" evidence="12">
    <location>
        <begin position="478"/>
        <end position="510"/>
    </location>
</feature>
<dbReference type="PANTHER" id="PTHR13980:SF15">
    <property type="entry name" value="FACT COMPLEX SUBUNIT SPT16"/>
    <property type="match status" value="1"/>
</dbReference>
<dbReference type="FunFam" id="2.30.29.30:FF:000017">
    <property type="entry name" value="FACT complex subunit SPT16"/>
    <property type="match status" value="1"/>
</dbReference>
<dbReference type="Gene3D" id="3.40.350.10">
    <property type="entry name" value="Creatinase/prolidase N-terminal domain"/>
    <property type="match status" value="1"/>
</dbReference>
<evidence type="ECO:0000256" key="8">
    <source>
        <dbReference type="ARBA" id="ARBA00023204"/>
    </source>
</evidence>
<feature type="region of interest" description="Disordered" evidence="12">
    <location>
        <begin position="764"/>
        <end position="791"/>
    </location>
</feature>
<evidence type="ECO:0000259" key="14">
    <source>
        <dbReference type="SMART" id="SM01286"/>
    </source>
</evidence>
<dbReference type="Pfam" id="PF00557">
    <property type="entry name" value="Peptidase_M24"/>
    <property type="match status" value="1"/>
</dbReference>
<dbReference type="InterPro" id="IPR013719">
    <property type="entry name" value="RTT106/SPT16-like_middle_dom"/>
</dbReference>
<evidence type="ECO:0000256" key="9">
    <source>
        <dbReference type="ARBA" id="ARBA00023242"/>
    </source>
</evidence>
<dbReference type="AlphaFoldDB" id="A0A6G1GSW5"/>
<evidence type="ECO:0000256" key="7">
    <source>
        <dbReference type="ARBA" id="ARBA00023163"/>
    </source>
</evidence>
<dbReference type="OrthoDB" id="10251642at2759"/>
<dbReference type="Gene3D" id="2.30.29.210">
    <property type="entry name" value="FACT complex subunit Spt16p/Cdc68p"/>
    <property type="match status" value="1"/>
</dbReference>
<feature type="region of interest" description="Disordered" evidence="12">
    <location>
        <begin position="940"/>
        <end position="1035"/>
    </location>
</feature>
<dbReference type="SMART" id="SM01285">
    <property type="entry name" value="FACT-Spt16_Nlob"/>
    <property type="match status" value="1"/>
</dbReference>
<keyword evidence="5 10" id="KW-0805">Transcription regulation</keyword>
<dbReference type="InterPro" id="IPR048969">
    <property type="entry name" value="FACT_SPT16_C"/>
</dbReference>
<evidence type="ECO:0000256" key="11">
    <source>
        <dbReference type="SAM" id="Coils"/>
    </source>
</evidence>
<dbReference type="Pfam" id="PF21091">
    <property type="entry name" value="SPT16_C"/>
    <property type="match status" value="1"/>
</dbReference>